<dbReference type="RefSeq" id="WP_187431039.1">
    <property type="nucleotide sequence ID" value="NZ_CP143423.1"/>
</dbReference>
<protein>
    <submittedName>
        <fullName evidence="1">Uncharacterized protein</fullName>
    </submittedName>
</protein>
<accession>A0ABZ2BYD6</accession>
<organism evidence="1 2">
    <name type="scientific">Roseobacter fucihabitans</name>
    <dbReference type="NCBI Taxonomy" id="1537242"/>
    <lineage>
        <taxon>Bacteria</taxon>
        <taxon>Pseudomonadati</taxon>
        <taxon>Pseudomonadota</taxon>
        <taxon>Alphaproteobacteria</taxon>
        <taxon>Rhodobacterales</taxon>
        <taxon>Roseobacteraceae</taxon>
        <taxon>Roseobacter</taxon>
    </lineage>
</organism>
<sequence>MNFFLILVSFAVNRWLRGFCPSARFDEQSGHSLPDDQSVVEECVALEIAPQQAQIRIQSSNGQDFQTTCVDHMVTASVDADTHVECDESGRSVKGAGQHVLR</sequence>
<name>A0ABZ2BYD6_9RHOB</name>
<proteinExistence type="predicted"/>
<gene>
    <name evidence="1" type="ORF">ROLI_034630</name>
</gene>
<reference evidence="2" key="2">
    <citation type="submission" date="2024-01" db="EMBL/GenBank/DDBJ databases">
        <title>Roseobacter fucihabitans sp. nov., isolated from the brown alga Fucus spiralis.</title>
        <authorList>
            <person name="Hahnke S."/>
            <person name="Berger M."/>
            <person name="Schlingloff A."/>
            <person name="Athale I."/>
            <person name="Neumann-Schaal M."/>
            <person name="Adenaya A."/>
            <person name="Poehlein A."/>
            <person name="Daniel R."/>
            <person name="Pertersen J."/>
            <person name="Brinkhoff T."/>
        </authorList>
    </citation>
    <scope>NUCLEOTIDE SEQUENCE [LARGE SCALE GENOMIC DNA]</scope>
    <source>
        <strain evidence="2">B14</strain>
    </source>
</reference>
<evidence type="ECO:0000313" key="2">
    <source>
        <dbReference type="Proteomes" id="UP001318682"/>
    </source>
</evidence>
<dbReference type="EMBL" id="CP143423">
    <property type="protein sequence ID" value="WVX50366.1"/>
    <property type="molecule type" value="Genomic_DNA"/>
</dbReference>
<dbReference type="Proteomes" id="UP001318682">
    <property type="component" value="Chromosome"/>
</dbReference>
<reference evidence="1 2" key="1">
    <citation type="submission" date="2015-07" db="EMBL/GenBank/DDBJ databases">
        <authorList>
            <person name="Voget S."/>
            <person name="Dogs M."/>
            <person name="Brinkhoff T.H."/>
            <person name="Daniel R."/>
        </authorList>
    </citation>
    <scope>NUCLEOTIDE SEQUENCE [LARGE SCALE GENOMIC DNA]</scope>
    <source>
        <strain evidence="1 2">B14</strain>
    </source>
</reference>
<evidence type="ECO:0000313" key="1">
    <source>
        <dbReference type="EMBL" id="WVX50366.1"/>
    </source>
</evidence>
<keyword evidence="2" id="KW-1185">Reference proteome</keyword>